<name>A0ABD6ELA3_9BILA</name>
<feature type="domain" description="FAM91 C-terminal" evidence="3">
    <location>
        <begin position="388"/>
        <end position="794"/>
    </location>
</feature>
<dbReference type="Pfam" id="PF14648">
    <property type="entry name" value="FAM91_C"/>
    <property type="match status" value="1"/>
</dbReference>
<dbReference type="PANTHER" id="PTHR28441:SF2">
    <property type="entry name" value="PROTEIN FAM91A1"/>
    <property type="match status" value="1"/>
</dbReference>
<proteinExistence type="inferred from homology"/>
<organism evidence="4 5">
    <name type="scientific">Gnathostoma spinigerum</name>
    <dbReference type="NCBI Taxonomy" id="75299"/>
    <lineage>
        <taxon>Eukaryota</taxon>
        <taxon>Metazoa</taxon>
        <taxon>Ecdysozoa</taxon>
        <taxon>Nematoda</taxon>
        <taxon>Chromadorea</taxon>
        <taxon>Rhabditida</taxon>
        <taxon>Spirurina</taxon>
        <taxon>Gnathostomatomorpha</taxon>
        <taxon>Gnathostomatoidea</taxon>
        <taxon>Gnathostomatidae</taxon>
        <taxon>Gnathostoma</taxon>
    </lineage>
</organism>
<dbReference type="EMBL" id="JBGFUD010002030">
    <property type="protein sequence ID" value="MFH4977055.1"/>
    <property type="molecule type" value="Genomic_DNA"/>
</dbReference>
<dbReference type="AlphaFoldDB" id="A0ABD6ELA3"/>
<reference evidence="4 5" key="1">
    <citation type="submission" date="2024-08" db="EMBL/GenBank/DDBJ databases">
        <title>Gnathostoma spinigerum genome.</title>
        <authorList>
            <person name="Gonzalez-Bertolin B."/>
            <person name="Monzon S."/>
            <person name="Zaballos A."/>
            <person name="Jimenez P."/>
            <person name="Dekumyoy P."/>
            <person name="Varona S."/>
            <person name="Cuesta I."/>
            <person name="Sumanam S."/>
            <person name="Adisakwattana P."/>
            <person name="Gasser R.B."/>
            <person name="Hernandez-Gonzalez A."/>
            <person name="Young N.D."/>
            <person name="Perteguer M.J."/>
        </authorList>
    </citation>
    <scope>NUCLEOTIDE SEQUENCE [LARGE SCALE GENOMIC DNA]</scope>
    <source>
        <strain evidence="4">AL3</strain>
        <tissue evidence="4">Liver</tissue>
    </source>
</reference>
<sequence>MSGKDVEQYIRNNVVWAKLPEEVRIVLGNSQREYDKLILEYSIKNQLRYKGNIVRFVKRSEEMFYDILLKYSETHLMLFPYHLSDIVVRELRMTPFTYYINILMSLMNAEKSYDSLPNFAAADAMRLLGIGRNQYIELMNQNRCNRKLFRRNKPLRELLPAKPVEVAIEPWWLLCPGSILESDVKLLSKGEKDVLDIILDEGPQLCGTLDAFLVQSLYRRGLAYLDVPVNDNDFIFVPTLDGFVMNRVIGDYFENLLYQIFVAIDEQSTVKELSETLDIDLQLVKNAVSVFCRLGFARKRVTGLENLALHVTWASHMVIPELDSSTTTITTEMMDLSNSLALPGGTEEEEDGDFVCVDSILSPTDHSVSFPSGNTSVESPVSNSSEAAKRIAFLFDSSLTAFLMMGNLSATLKNHAVTLFEVGKLSDEALDSFVEELQNVKLFVEGEAQRYSEHAQTLLLTIRALRASFELDLMRGESLLSLDHPTRQRLLSKTYRFLVSMAPFNADAVPLHSPVVPHFGPVVAEICSPWFRFYLYSLVGNGPTSMYIPKGTRIVELPRVFWRSRRLLMTTSAHEPVVVSIDNCLASLNDTLQMHAVCLQEYSATFNDDEIVNVPFPFTNQNTDEEGERFTDHPSVKVLCEKLNLAAQCGYVVLLNKNLKPTSATVEANQVRAKPKTVVYSKDPRKVPLCRIHLANNESFVDFVILDCVFGVPLFDEHLNRAVCQQIKDASLFDSKSIEYLHEANCSLTEGLRAFIAKYEPTFEVQGNNKSSSNQLGKIRLPTRTIVFNNGEISVGL</sequence>
<evidence type="ECO:0008006" key="6">
    <source>
        <dbReference type="Google" id="ProtNLM"/>
    </source>
</evidence>
<comment type="caution">
    <text evidence="4">The sequence shown here is derived from an EMBL/GenBank/DDBJ whole genome shotgun (WGS) entry which is preliminary data.</text>
</comment>
<comment type="similarity">
    <text evidence="1">Belongs to the FAM91 family.</text>
</comment>
<accession>A0ABD6ELA3</accession>
<gene>
    <name evidence="4" type="ORF">AB6A40_003764</name>
</gene>
<evidence type="ECO:0000256" key="1">
    <source>
        <dbReference type="ARBA" id="ARBA00010319"/>
    </source>
</evidence>
<dbReference type="InterPro" id="IPR039199">
    <property type="entry name" value="FAM91"/>
</dbReference>
<feature type="domain" description="FAM91 N-terminal" evidence="2">
    <location>
        <begin position="9"/>
        <end position="313"/>
    </location>
</feature>
<dbReference type="Pfam" id="PF14647">
    <property type="entry name" value="FAM91_N"/>
    <property type="match status" value="1"/>
</dbReference>
<keyword evidence="5" id="KW-1185">Reference proteome</keyword>
<dbReference type="InterPro" id="IPR028097">
    <property type="entry name" value="FAM91_C_dom"/>
</dbReference>
<evidence type="ECO:0000259" key="3">
    <source>
        <dbReference type="Pfam" id="PF14648"/>
    </source>
</evidence>
<dbReference type="InterPro" id="IPR028091">
    <property type="entry name" value="FAM91_N_dom"/>
</dbReference>
<dbReference type="Proteomes" id="UP001608902">
    <property type="component" value="Unassembled WGS sequence"/>
</dbReference>
<protein>
    <recommendedName>
        <fullName evidence="6">Protein FAM91A1</fullName>
    </recommendedName>
</protein>
<evidence type="ECO:0000259" key="2">
    <source>
        <dbReference type="Pfam" id="PF14647"/>
    </source>
</evidence>
<dbReference type="PANTHER" id="PTHR28441">
    <property type="entry name" value="PROTEIN FAM91A1"/>
    <property type="match status" value="1"/>
</dbReference>
<evidence type="ECO:0000313" key="4">
    <source>
        <dbReference type="EMBL" id="MFH4977055.1"/>
    </source>
</evidence>
<evidence type="ECO:0000313" key="5">
    <source>
        <dbReference type="Proteomes" id="UP001608902"/>
    </source>
</evidence>